<feature type="transmembrane region" description="Helical" evidence="11">
    <location>
        <begin position="743"/>
        <end position="763"/>
    </location>
</feature>
<dbReference type="InterPro" id="IPR027417">
    <property type="entry name" value="P-loop_NTPase"/>
</dbReference>
<dbReference type="SUPFAM" id="SSF52540">
    <property type="entry name" value="P-loop containing nucleoside triphosphate hydrolases"/>
    <property type="match status" value="2"/>
</dbReference>
<evidence type="ECO:0000256" key="5">
    <source>
        <dbReference type="ARBA" id="ARBA00022737"/>
    </source>
</evidence>
<feature type="transmembrane region" description="Helical" evidence="11">
    <location>
        <begin position="1689"/>
        <end position="1708"/>
    </location>
</feature>
<evidence type="ECO:0000256" key="11">
    <source>
        <dbReference type="SAM" id="Phobius"/>
    </source>
</evidence>
<comment type="subcellular location">
    <subcellularLocation>
        <location evidence="1">Membrane</location>
        <topology evidence="1">Multi-pass membrane protein</topology>
    </subcellularLocation>
</comment>
<feature type="transmembrane region" description="Helical" evidence="11">
    <location>
        <begin position="1808"/>
        <end position="1825"/>
    </location>
</feature>
<dbReference type="InterPro" id="IPR003439">
    <property type="entry name" value="ABC_transporter-like_ATP-bd"/>
</dbReference>
<dbReference type="SMART" id="SM00382">
    <property type="entry name" value="AAA"/>
    <property type="match status" value="2"/>
</dbReference>
<dbReference type="FunFam" id="3.40.50.300:FF:000327">
    <property type="entry name" value="ATP-binding cassette sub-family A member 3"/>
    <property type="match status" value="1"/>
</dbReference>
<keyword evidence="9 11" id="KW-0472">Membrane</keyword>
<reference evidence="13" key="1">
    <citation type="submission" date="2014-06" db="EMBL/GenBank/DDBJ databases">
        <authorList>
            <person name="Ju J."/>
            <person name="Zhang J."/>
        </authorList>
    </citation>
    <scope>NUCLEOTIDE SEQUENCE</scope>
    <source>
        <strain evidence="13">Jiangsu</strain>
    </source>
</reference>
<dbReference type="GO" id="GO:0005319">
    <property type="term" value="F:lipid transporter activity"/>
    <property type="evidence" value="ECO:0007669"/>
    <property type="project" value="TreeGrafter"/>
</dbReference>
<gene>
    <name evidence="13" type="primary">ABCA3</name>
</gene>
<evidence type="ECO:0000259" key="12">
    <source>
        <dbReference type="PROSITE" id="PS50893"/>
    </source>
</evidence>
<feature type="transmembrane region" description="Helical" evidence="11">
    <location>
        <begin position="21"/>
        <end position="42"/>
    </location>
</feature>
<evidence type="ECO:0000256" key="8">
    <source>
        <dbReference type="ARBA" id="ARBA00022989"/>
    </source>
</evidence>
<dbReference type="InterPro" id="IPR003593">
    <property type="entry name" value="AAA+_ATPase"/>
</dbReference>
<evidence type="ECO:0000256" key="2">
    <source>
        <dbReference type="ARBA" id="ARBA00008869"/>
    </source>
</evidence>
<feature type="transmembrane region" description="Helical" evidence="11">
    <location>
        <begin position="1344"/>
        <end position="1366"/>
    </location>
</feature>
<feature type="transmembrane region" description="Helical" evidence="11">
    <location>
        <begin position="1720"/>
        <end position="1745"/>
    </location>
</feature>
<dbReference type="PROSITE" id="PS50893">
    <property type="entry name" value="ABC_TRANSPORTER_2"/>
    <property type="match status" value="2"/>
</dbReference>
<name>A0A1C8C9L3_LAOST</name>
<dbReference type="InterPro" id="IPR017871">
    <property type="entry name" value="ABC_transporter-like_CS"/>
</dbReference>
<dbReference type="PANTHER" id="PTHR19229">
    <property type="entry name" value="ATP-BINDING CASSETTE TRANSPORTER SUBFAMILY A ABCA"/>
    <property type="match status" value="1"/>
</dbReference>
<evidence type="ECO:0000256" key="1">
    <source>
        <dbReference type="ARBA" id="ARBA00004141"/>
    </source>
</evidence>
<feature type="transmembrane region" description="Helical" evidence="11">
    <location>
        <begin position="709"/>
        <end position="731"/>
    </location>
</feature>
<dbReference type="Pfam" id="PF23321">
    <property type="entry name" value="R1_ABCA1"/>
    <property type="match status" value="1"/>
</dbReference>
<dbReference type="CDD" id="cd03263">
    <property type="entry name" value="ABC_subfamily_A"/>
    <property type="match status" value="2"/>
</dbReference>
<comment type="similarity">
    <text evidence="2">Belongs to the ABC transporter superfamily. ABCA family.</text>
</comment>
<dbReference type="InterPro" id="IPR013525">
    <property type="entry name" value="ABC2_TM"/>
</dbReference>
<feature type="transmembrane region" description="Helical" evidence="11">
    <location>
        <begin position="800"/>
        <end position="823"/>
    </location>
</feature>
<keyword evidence="6" id="KW-0547">Nucleotide-binding</keyword>
<keyword evidence="8 11" id="KW-1133">Transmembrane helix</keyword>
<dbReference type="Pfam" id="PF00005">
    <property type="entry name" value="ABC_tran"/>
    <property type="match status" value="2"/>
</dbReference>
<feature type="transmembrane region" description="Helical" evidence="11">
    <location>
        <begin position="659"/>
        <end position="688"/>
    </location>
</feature>
<dbReference type="FunFam" id="3.40.50.300:FF:000298">
    <property type="entry name" value="ATP-binding cassette sub-family A member 12"/>
    <property type="match status" value="1"/>
</dbReference>
<keyword evidence="5" id="KW-0677">Repeat</keyword>
<evidence type="ECO:0000256" key="9">
    <source>
        <dbReference type="ARBA" id="ARBA00023136"/>
    </source>
</evidence>
<keyword evidence="7 13" id="KW-0067">ATP-binding</keyword>
<dbReference type="GO" id="GO:0005524">
    <property type="term" value="F:ATP binding"/>
    <property type="evidence" value="ECO:0007669"/>
    <property type="project" value="UniProtKB-KW"/>
</dbReference>
<organism evidence="13">
    <name type="scientific">Laodelphax striatellus</name>
    <name type="common">Small brown planthopper</name>
    <name type="synonym">Delphax striatella</name>
    <dbReference type="NCBI Taxonomy" id="195883"/>
    <lineage>
        <taxon>Eukaryota</taxon>
        <taxon>Metazoa</taxon>
        <taxon>Ecdysozoa</taxon>
        <taxon>Arthropoda</taxon>
        <taxon>Hexapoda</taxon>
        <taxon>Insecta</taxon>
        <taxon>Pterygota</taxon>
        <taxon>Neoptera</taxon>
        <taxon>Paraneoptera</taxon>
        <taxon>Hemiptera</taxon>
        <taxon>Auchenorrhyncha</taxon>
        <taxon>Fulgoroidea</taxon>
        <taxon>Delphacidae</taxon>
        <taxon>Criomorphinae</taxon>
        <taxon>Laodelphax</taxon>
    </lineage>
</organism>
<dbReference type="Pfam" id="PF12698">
    <property type="entry name" value="ABC2_membrane_3"/>
    <property type="match status" value="2"/>
</dbReference>
<evidence type="ECO:0000256" key="10">
    <source>
        <dbReference type="SAM" id="MobiDB-lite"/>
    </source>
</evidence>
<dbReference type="PANTHER" id="PTHR19229:SF36">
    <property type="entry name" value="ATP-BINDING CASSETTE SUB-FAMILY A MEMBER 2"/>
    <property type="match status" value="1"/>
</dbReference>
<dbReference type="EMBL" id="KJ922508">
    <property type="protein sequence ID" value="AIO05331.1"/>
    <property type="molecule type" value="mRNA"/>
</dbReference>
<feature type="domain" description="ABC transporter" evidence="12">
    <location>
        <begin position="1875"/>
        <end position="2110"/>
    </location>
</feature>
<dbReference type="Gene3D" id="3.40.50.300">
    <property type="entry name" value="P-loop containing nucleotide triphosphate hydrolases"/>
    <property type="match status" value="2"/>
</dbReference>
<feature type="transmembrane region" description="Helical" evidence="11">
    <location>
        <begin position="1609"/>
        <end position="1631"/>
    </location>
</feature>
<keyword evidence="3" id="KW-0813">Transport</keyword>
<evidence type="ECO:0000256" key="4">
    <source>
        <dbReference type="ARBA" id="ARBA00022692"/>
    </source>
</evidence>
<dbReference type="GO" id="GO:0016887">
    <property type="term" value="F:ATP hydrolysis activity"/>
    <property type="evidence" value="ECO:0007669"/>
    <property type="project" value="InterPro"/>
</dbReference>
<evidence type="ECO:0000313" key="13">
    <source>
        <dbReference type="EMBL" id="AIO05331.1"/>
    </source>
</evidence>
<dbReference type="PROSITE" id="PS00211">
    <property type="entry name" value="ABC_TRANSPORTER_1"/>
    <property type="match status" value="1"/>
</dbReference>
<evidence type="ECO:0000256" key="7">
    <source>
        <dbReference type="ARBA" id="ARBA00022840"/>
    </source>
</evidence>
<feature type="transmembrane region" description="Helical" evidence="11">
    <location>
        <begin position="1651"/>
        <end position="1677"/>
    </location>
</feature>
<protein>
    <submittedName>
        <fullName evidence="13">ATP-binding cassette sub-family A member 2</fullName>
    </submittedName>
</protein>
<accession>A0A1C8C9L3</accession>
<dbReference type="GO" id="GO:0016020">
    <property type="term" value="C:membrane"/>
    <property type="evidence" value="ECO:0007669"/>
    <property type="project" value="UniProtKB-SubCell"/>
</dbReference>
<dbReference type="InterPro" id="IPR056264">
    <property type="entry name" value="R2_ABCA1-4-like"/>
</dbReference>
<dbReference type="GO" id="GO:0140359">
    <property type="term" value="F:ABC-type transporter activity"/>
    <property type="evidence" value="ECO:0007669"/>
    <property type="project" value="InterPro"/>
</dbReference>
<feature type="domain" description="ABC transporter" evidence="12">
    <location>
        <begin position="926"/>
        <end position="1160"/>
    </location>
</feature>
<evidence type="ECO:0000256" key="6">
    <source>
        <dbReference type="ARBA" id="ARBA00022741"/>
    </source>
</evidence>
<feature type="transmembrane region" description="Helical" evidence="11">
    <location>
        <begin position="770"/>
        <end position="788"/>
    </location>
</feature>
<evidence type="ECO:0000256" key="3">
    <source>
        <dbReference type="ARBA" id="ARBA00022448"/>
    </source>
</evidence>
<proteinExistence type="evidence at transcript level"/>
<feature type="region of interest" description="Disordered" evidence="10">
    <location>
        <begin position="1278"/>
        <end position="1297"/>
    </location>
</feature>
<dbReference type="InterPro" id="IPR026082">
    <property type="entry name" value="ABCA"/>
</dbReference>
<sequence length="2223" mass="250039">MSYFLQLKMLLWKNLLIRKRQKFRCIVEVIWPLFLFLILMWVRTKDLREDIHECHFVQKAMPTAGGLPFLQSFFCTANNTCYKYQNDSEITRESMSNSLLVNLINSLQTFSEQGGQTQMQNMILDSRQLSQMLARITANHGELELGPLIRNRTAFKEDLDERNVTFSETAFDTLLSSRLAFQSLTADQLSVLRDNASIILCNETLMQDIIVDQQSSSGGNISALFSELCELSNDEAQLFISAAIRHSNSATVAQQLQTIIETGAVKTFTIEDWVQLGNLRNRLTANYQNLMSYNYVFDDTMAVFDQYRNISQTFQNSSWVEEIVEILNVLLCARSSTKEQEKNSLDPSGESPRFDVLSEQFKKRVETKYEYDPSLSKECNNLFKMFEENPILAGVWKIYKPFIRGKILYAPDTNATAPIMRRLNATIYSIRESFMAVNDTVQLLPLLRTALLENSIGVEAIKRIIDSNIGASLLNNSFVKSSLNIGTSDDDLKGMQAFVKRYLDDSNESNRSRSIEDAQKFIDKLLSYVNCIDFDKIKAYSSEEAATKFGMKLLEKNELFAVLVFENQNGNQLTPFVSYKIRMSSDRVDNTEFTRDSRWRPGPRMRPYIDLKYLSMGFGYLQDLIEHYIIAEHTRLNATQLPGIYLQQFPYPCHINDKFIIAISATFPLFMMLSWVYTCAMIVKSIVFEKEQRLKETMHVMGLGNGVHWLGWALDSILPMMFTILLLTFILTYGQILRSADPTLIYFFLLIYCVATIAQSFLISVFFSRANLAAASGGIIFFVLYLPYPFMVRWMTILPPYVKALMCLSSNVAFGVATSYFAFYEEQGTGAQWADIDSSPLYGDKFNLLYVIYLLLVDTCLYLLLTWYLEAVMPGMYGVPKPWYFPFTSSYWCGTTKGVTDINVLRTGSIANENCESEPGDLKQGITIQSLSKVYSNGKVAVRDLSLNFYEGQITSFLGHNGAGKTSTISMLTGLLPPSSGTAKIYGMDIRTDMDAIRKSMGMCPQHNVLFNLLTVEEHLWLYARLRGGSGGQEREAVEAECDAMIVDLGLAHRRRCLASQLSGGMQRKLSVAIAFIGQSKTVILDEPTSGVDPYSRRSIWELLTKYKKGRTVVLTTHYMDEADILGDRIAIIAHGQLQCCGSSLYLKNRFGSGYYLTIDMREDKISSGLSSPEIKKITEHIKEIVPSANFHEHIGTELIYVLSHSDLDRFKKLFSFLEDFKADLFINSYGISDTSLEEIFLRVGSQADDTVEADDERDSSCFGKLTSVFHKKKPTRNSCAHRPVEQPENDNLPQANGTVVKYTSVPVMDDEGESIKPEGNKHWRQFLALHVKRFHHTRRNRKAIFSELILPGLFVCMALLVTSIVPKLQQRPPLTLAPSVYAPPHYTFASLNVTSAWQTAVDSNLTGALGLGTVCLSNERSYDASCAGKSYDFKSGDVNVSSFGEPCSCKTGAHLCPTQLNRPVPPSLKLSSHDILFNLTGSNISDWILKTWKQYEKTRMAGYSMGFESPVPVVEFKSANESVAQFSQNPYIDIHYKTNNVKVWFNNKGWASSVSYLNAINNVILRSSLPAHKASHAHQYGIRAINHPMNFTEKQMNIELIKESGKSLLHAISVLFALSFVPASFLVYLIEDKVTSSKHLQMASGVNRLVYWLQAYSWDMCCYLLSAGLCVFIFLVFNEQNYVSSRNLAGFVILLAFYGWSIIPLMYPASFVFSVPSFAFVGLACANIFIGVITTVTTFVLGVFEDEDLRAVDAVLKEVFLIFPHFCLGDGLMKLAANHIYYFALQQYIDVEVKNEIFKWDYLGKNLTCMFLSGIFYFLLTLFLEFRGLPFWSCSASGVHNVVVSAEDGLAKEDEDVRAERIRINQNQAIDDILVIKNLTKVYSRFKDARPAVNQVCAGIKRGECFGLLGLNGAGKTTTFKMLTGAVRPSGGDALIGGCSVSRDVDGVRAQLGYCPQFDALDPLLTPREHLVFYARLRNIPSRQLQSVVDASLMKLGLGHYSDRCAGTLSGGNKRKLSTAIAILGNPPVIFLDEPTSGMDPRARRFLWSCVRRLTREAGRSVVLTSHSMEECQALCTRLTVMVNGHFKCLGSSQHLKNKFGGGYSLSLHCADSSSGDRVTDVKNYISSKLPDATLQEHHHTRLRYQLLSKQPSLLANVFQVMEEARATALILDYSLSQTTLEDVFLQFASEQGEADEDLHSRHARPAVIRNCFKCCTGDGET</sequence>
<keyword evidence="4 11" id="KW-0812">Transmembrane</keyword>
<feature type="transmembrane region" description="Helical" evidence="11">
    <location>
        <begin position="848"/>
        <end position="869"/>
    </location>
</feature>